<evidence type="ECO:0000313" key="2">
    <source>
        <dbReference type="EMBL" id="VVV03982.1"/>
    </source>
</evidence>
<dbReference type="SUPFAM" id="SSF52540">
    <property type="entry name" value="P-loop containing nucleoside triphosphate hydrolases"/>
    <property type="match status" value="1"/>
</dbReference>
<dbReference type="Pfam" id="PF07693">
    <property type="entry name" value="KAP_NTPase"/>
    <property type="match status" value="1"/>
</dbReference>
<protein>
    <recommendedName>
        <fullName evidence="1">KAP NTPase domain-containing protein</fullName>
    </recommendedName>
</protein>
<proteinExistence type="predicted"/>
<gene>
    <name evidence="2" type="ORF">AW0309160_01365</name>
</gene>
<dbReference type="AlphaFoldDB" id="A0A5Q4ZR83"/>
<organism evidence="2">
    <name type="scientific">Aliivibrio wodanis</name>
    <dbReference type="NCBI Taxonomy" id="80852"/>
    <lineage>
        <taxon>Bacteria</taxon>
        <taxon>Pseudomonadati</taxon>
        <taxon>Pseudomonadota</taxon>
        <taxon>Gammaproteobacteria</taxon>
        <taxon>Vibrionales</taxon>
        <taxon>Vibrionaceae</taxon>
        <taxon>Aliivibrio</taxon>
    </lineage>
</organism>
<dbReference type="InterPro" id="IPR027417">
    <property type="entry name" value="P-loop_NTPase"/>
</dbReference>
<reference evidence="2" key="1">
    <citation type="submission" date="2019-09" db="EMBL/GenBank/DDBJ databases">
        <authorList>
            <person name="Hjerde E."/>
        </authorList>
    </citation>
    <scope>NUCLEOTIDE SEQUENCE</scope>
    <source>
        <strain evidence="2">06/09/160</strain>
    </source>
</reference>
<feature type="domain" description="KAP NTPase" evidence="1">
    <location>
        <begin position="23"/>
        <end position="340"/>
    </location>
</feature>
<dbReference type="InterPro" id="IPR011646">
    <property type="entry name" value="KAP_P-loop"/>
</dbReference>
<accession>A0A5Q4ZR83</accession>
<dbReference type="EMBL" id="LR721750">
    <property type="protein sequence ID" value="VVV03982.1"/>
    <property type="molecule type" value="Genomic_DNA"/>
</dbReference>
<name>A0A5Q4ZR83_9GAMM</name>
<sequence>MKLIVPELEIKEDSPFSSDLFEREKFAEKLTNLIRNVEDNLVISLDANWGEGKSTFIRVWRLHLKNQGIKTVCFDAFKNDYSNDPFLDIAGEVFSFTDTEFSENDEIISSKGQLKSKAVNVGKRLVGWTAKVAVKTATLGAIKDSDIEELQDVAKDISKDSGDLVSNVILDRLNNHEVDKNSIEVFNKNIEELGTKIRNAQGFPLLIIVDELDRCRPSYAVETIEKIKHLFSAKNVVFVLTINKKQLQESIRSVYGKIDAATYLKKFIHLEASLPRRHGYNQTNDYLQYSSYLYRALDFPDWLTKNEDDICRIFACYAEYYNLTLRDMERAYTNLAIYYASVSENAINYLPVICFLSIIKVKSTVSFKMLKDGKYTYNEFEEEFSIQNISKDYYRDVYPEYFTTCFKFFLYNDEEYQKEKQSTDLQYMNLGGASISRKKVIPWYCDQIDAFNVNIA</sequence>
<evidence type="ECO:0000259" key="1">
    <source>
        <dbReference type="Pfam" id="PF07693"/>
    </source>
</evidence>